<dbReference type="PROSITE" id="PS51918">
    <property type="entry name" value="RADICAL_SAM"/>
    <property type="match status" value="1"/>
</dbReference>
<dbReference type="PANTHER" id="PTHR43273">
    <property type="entry name" value="ANAEROBIC SULFATASE-MATURATING ENZYME HOMOLOG ASLB-RELATED"/>
    <property type="match status" value="1"/>
</dbReference>
<evidence type="ECO:0000256" key="4">
    <source>
        <dbReference type="ARBA" id="ARBA00022723"/>
    </source>
</evidence>
<evidence type="ECO:0000256" key="2">
    <source>
        <dbReference type="ARBA" id="ARBA00022485"/>
    </source>
</evidence>
<keyword evidence="10" id="KW-1185">Reference proteome</keyword>
<evidence type="ECO:0000256" key="7">
    <source>
        <dbReference type="ARBA" id="ARBA00023601"/>
    </source>
</evidence>
<evidence type="ECO:0000313" key="10">
    <source>
        <dbReference type="Proteomes" id="UP000254889"/>
    </source>
</evidence>
<dbReference type="AlphaFoldDB" id="A0A345ZQ48"/>
<evidence type="ECO:0000259" key="8">
    <source>
        <dbReference type="PROSITE" id="PS51918"/>
    </source>
</evidence>
<protein>
    <submittedName>
        <fullName evidence="9">Radical SAM/SPASM domain-containing protein</fullName>
    </submittedName>
</protein>
<dbReference type="InterPro" id="IPR013785">
    <property type="entry name" value="Aldolase_TIM"/>
</dbReference>
<gene>
    <name evidence="9" type="ORF">DW352_00025</name>
</gene>
<comment type="similarity">
    <text evidence="7">Belongs to the radical SAM superfamily. Anaerobic sulfatase-maturating enzyme family.</text>
</comment>
<feature type="domain" description="Radical SAM core" evidence="8">
    <location>
        <begin position="63"/>
        <end position="292"/>
    </location>
</feature>
<dbReference type="Pfam" id="PF04055">
    <property type="entry name" value="Radical_SAM"/>
    <property type="match status" value="1"/>
</dbReference>
<keyword evidence="6" id="KW-0411">Iron-sulfur</keyword>
<dbReference type="SMART" id="SM00729">
    <property type="entry name" value="Elp3"/>
    <property type="match status" value="1"/>
</dbReference>
<name>A0A345ZQ48_9HYPH</name>
<dbReference type="SUPFAM" id="SSF102114">
    <property type="entry name" value="Radical SAM enzymes"/>
    <property type="match status" value="1"/>
</dbReference>
<keyword evidence="2" id="KW-0004">4Fe-4S</keyword>
<dbReference type="CDD" id="cd01335">
    <property type="entry name" value="Radical_SAM"/>
    <property type="match status" value="1"/>
</dbReference>
<comment type="cofactor">
    <cofactor evidence="1">
        <name>[4Fe-4S] cluster</name>
        <dbReference type="ChEBI" id="CHEBI:49883"/>
    </cofactor>
</comment>
<dbReference type="OrthoDB" id="9782387at2"/>
<dbReference type="InterPro" id="IPR058240">
    <property type="entry name" value="rSAM_sf"/>
</dbReference>
<dbReference type="SFLD" id="SFLDG01387">
    <property type="entry name" value="BtrN-like_SPASM_domain_contain"/>
    <property type="match status" value="1"/>
</dbReference>
<dbReference type="GO" id="GO:0016491">
    <property type="term" value="F:oxidoreductase activity"/>
    <property type="evidence" value="ECO:0007669"/>
    <property type="project" value="InterPro"/>
</dbReference>
<sequence>MTKEETALVWDTGEAVTLGERHLSLPAPEPSAGWSAYREQRARALSFDPRRQANFEKYLKTQRTAEIADYLPIKLDIENVSRCNFRCTMCQVSDWPKGQRSTDMPLAGFKRLLDEQYGVIEIKLQGMGEPLLQRDDYFEMLKYARGREIWVRTTTNASLLHLKENYKRLIDCDPNEIQISIDGADKKTFESIRRQSDFDRVISNCKLINDYCAERGVVRTKMWVVVQKGNRHQLNDFVELAAKAGFRSVAFSLNLTDWGQEKWNTINTEALSEDAFDYDLCNALIERGRVLDIKVAFWSVTEKYNQRDTARLCPWPFERVYVSSDMRVIPCCTIGNPDVADLGCAETLTQTWNSETFAAFRHGHLHGPLPAVCRGCYEKDH</sequence>
<dbReference type="SFLD" id="SFLDG01067">
    <property type="entry name" value="SPASM/twitch_domain_containing"/>
    <property type="match status" value="1"/>
</dbReference>
<dbReference type="SFLD" id="SFLDS00029">
    <property type="entry name" value="Radical_SAM"/>
    <property type="match status" value="1"/>
</dbReference>
<dbReference type="InterPro" id="IPR006638">
    <property type="entry name" value="Elp3/MiaA/NifB-like_rSAM"/>
</dbReference>
<evidence type="ECO:0000256" key="5">
    <source>
        <dbReference type="ARBA" id="ARBA00023004"/>
    </source>
</evidence>
<dbReference type="GO" id="GO:0051536">
    <property type="term" value="F:iron-sulfur cluster binding"/>
    <property type="evidence" value="ECO:0007669"/>
    <property type="project" value="UniProtKB-KW"/>
</dbReference>
<dbReference type="Proteomes" id="UP000254889">
    <property type="component" value="Chromosome"/>
</dbReference>
<accession>A0A345ZQ48</accession>
<keyword evidence="3" id="KW-0949">S-adenosyl-L-methionine</keyword>
<dbReference type="GO" id="GO:0046872">
    <property type="term" value="F:metal ion binding"/>
    <property type="evidence" value="ECO:0007669"/>
    <property type="project" value="UniProtKB-KW"/>
</dbReference>
<organism evidence="9 10">
    <name type="scientific">Pseudolabrys taiwanensis</name>
    <dbReference type="NCBI Taxonomy" id="331696"/>
    <lineage>
        <taxon>Bacteria</taxon>
        <taxon>Pseudomonadati</taxon>
        <taxon>Pseudomonadota</taxon>
        <taxon>Alphaproteobacteria</taxon>
        <taxon>Hyphomicrobiales</taxon>
        <taxon>Xanthobacteraceae</taxon>
        <taxon>Pseudolabrys</taxon>
    </lineage>
</organism>
<evidence type="ECO:0000256" key="3">
    <source>
        <dbReference type="ARBA" id="ARBA00022691"/>
    </source>
</evidence>
<dbReference type="CDD" id="cd21109">
    <property type="entry name" value="SPASM"/>
    <property type="match status" value="1"/>
</dbReference>
<dbReference type="EMBL" id="CP031417">
    <property type="protein sequence ID" value="AXK79045.1"/>
    <property type="molecule type" value="Genomic_DNA"/>
</dbReference>
<keyword evidence="5" id="KW-0408">Iron</keyword>
<evidence type="ECO:0000256" key="6">
    <source>
        <dbReference type="ARBA" id="ARBA00023014"/>
    </source>
</evidence>
<dbReference type="KEGG" id="ptaw:DW352_00025"/>
<reference evidence="9 10" key="1">
    <citation type="submission" date="2018-07" db="EMBL/GenBank/DDBJ databases">
        <authorList>
            <person name="Quirk P.G."/>
            <person name="Krulwich T.A."/>
        </authorList>
    </citation>
    <scope>NUCLEOTIDE SEQUENCE [LARGE SCALE GENOMIC DNA]</scope>
    <source>
        <strain evidence="9 10">CC-BB4</strain>
    </source>
</reference>
<keyword evidence="4" id="KW-0479">Metal-binding</keyword>
<dbReference type="InterPro" id="IPR023867">
    <property type="entry name" value="Sulphatase_maturase_rSAM"/>
</dbReference>
<dbReference type="Gene3D" id="3.20.20.70">
    <property type="entry name" value="Aldolase class I"/>
    <property type="match status" value="1"/>
</dbReference>
<proteinExistence type="inferred from homology"/>
<dbReference type="PANTHER" id="PTHR43273:SF3">
    <property type="entry name" value="ANAEROBIC SULFATASE-MATURATING ENZYME HOMOLOG ASLB-RELATED"/>
    <property type="match status" value="1"/>
</dbReference>
<dbReference type="Pfam" id="PF13186">
    <property type="entry name" value="SPASM"/>
    <property type="match status" value="1"/>
</dbReference>
<dbReference type="RefSeq" id="WP_115687346.1">
    <property type="nucleotide sequence ID" value="NZ_CP031417.1"/>
</dbReference>
<evidence type="ECO:0000256" key="1">
    <source>
        <dbReference type="ARBA" id="ARBA00001966"/>
    </source>
</evidence>
<dbReference type="InterPro" id="IPR007197">
    <property type="entry name" value="rSAM"/>
</dbReference>
<dbReference type="InterPro" id="IPR034391">
    <property type="entry name" value="AdoMet-like_SPASM_containing"/>
</dbReference>
<dbReference type="InterPro" id="IPR023885">
    <property type="entry name" value="4Fe4S-binding_SPASM_dom"/>
</dbReference>
<evidence type="ECO:0000313" key="9">
    <source>
        <dbReference type="EMBL" id="AXK79045.1"/>
    </source>
</evidence>